<dbReference type="SUPFAM" id="SSF49879">
    <property type="entry name" value="SMAD/FHA domain"/>
    <property type="match status" value="1"/>
</dbReference>
<dbReference type="SMART" id="SM00240">
    <property type="entry name" value="FHA"/>
    <property type="match status" value="1"/>
</dbReference>
<dbReference type="Gene3D" id="2.60.200.20">
    <property type="match status" value="1"/>
</dbReference>
<dbReference type="AlphaFoldDB" id="A0A239TJW4"/>
<proteinExistence type="predicted"/>
<keyword evidence="3" id="KW-1185">Reference proteome</keyword>
<feature type="domain" description="FHA" evidence="1">
    <location>
        <begin position="182"/>
        <end position="231"/>
    </location>
</feature>
<evidence type="ECO:0000313" key="3">
    <source>
        <dbReference type="Proteomes" id="UP000215383"/>
    </source>
</evidence>
<accession>A0A239TJW4</accession>
<reference evidence="2 3" key="1">
    <citation type="submission" date="2017-06" db="EMBL/GenBank/DDBJ databases">
        <authorList>
            <consortium name="Pathogen Informatics"/>
        </authorList>
    </citation>
    <scope>NUCLEOTIDE SEQUENCE [LARGE SCALE GENOMIC DNA]</scope>
    <source>
        <strain evidence="2 3">NCTC10570</strain>
    </source>
</reference>
<dbReference type="InterPro" id="IPR042287">
    <property type="entry name" value="FhaA_N_sf"/>
</dbReference>
<gene>
    <name evidence="2" type="ORF">SAMEA4364220_00806</name>
</gene>
<name>A0A239TJW4_9FIRM</name>
<dbReference type="OrthoDB" id="9816434at2"/>
<dbReference type="Gene3D" id="3.30.2320.60">
    <property type="entry name" value="FhaA, phosphopeptide-binding domain (DUF3662)"/>
    <property type="match status" value="1"/>
</dbReference>
<dbReference type="Pfam" id="PF12401">
    <property type="entry name" value="FhaA_N"/>
    <property type="match status" value="1"/>
</dbReference>
<dbReference type="Proteomes" id="UP000215383">
    <property type="component" value="Chromosome 1"/>
</dbReference>
<evidence type="ECO:0000259" key="1">
    <source>
        <dbReference type="PROSITE" id="PS50006"/>
    </source>
</evidence>
<dbReference type="InterPro" id="IPR022128">
    <property type="entry name" value="FhaA_N"/>
</dbReference>
<dbReference type="Pfam" id="PF00498">
    <property type="entry name" value="FHA"/>
    <property type="match status" value="1"/>
</dbReference>
<dbReference type="PROSITE" id="PS50006">
    <property type="entry name" value="FHA_DOMAIN"/>
    <property type="match status" value="1"/>
</dbReference>
<dbReference type="eggNOG" id="COG1716">
    <property type="taxonomic scope" value="Bacteria"/>
</dbReference>
<dbReference type="EMBL" id="LT906446">
    <property type="protein sequence ID" value="SNU97719.1"/>
    <property type="molecule type" value="Genomic_DNA"/>
</dbReference>
<dbReference type="RefSeq" id="WP_027889556.1">
    <property type="nucleotide sequence ID" value="NZ_CALXYH010000007.1"/>
</dbReference>
<organism evidence="2 3">
    <name type="scientific">Megamonas hypermegale</name>
    <dbReference type="NCBI Taxonomy" id="158847"/>
    <lineage>
        <taxon>Bacteria</taxon>
        <taxon>Bacillati</taxon>
        <taxon>Bacillota</taxon>
        <taxon>Negativicutes</taxon>
        <taxon>Selenomonadales</taxon>
        <taxon>Selenomonadaceae</taxon>
        <taxon>Megamonas</taxon>
    </lineage>
</organism>
<dbReference type="InterPro" id="IPR008984">
    <property type="entry name" value="SMAD_FHA_dom_sf"/>
</dbReference>
<dbReference type="CDD" id="cd00060">
    <property type="entry name" value="FHA"/>
    <property type="match status" value="1"/>
</dbReference>
<sequence length="254" mass="29110">MFFSRMEDFLEKNIEGFFNRKFSSKLQLAEIEKILDRLLIRHKKRVNRAIFVPDNFVITISPNDYTELNTIEVLIKLKLFLYKSVIMKDYFMHKKPVITILKSPELKLGVCDIKTTFSTETEIQNTISSDNTGTQGTIVVPPNDRELFAKSPKINQELKFASLTIAEGPDKDSYMEIGDKQIHIGRRDSNEFIITDINVSRLHAYITFENGRHILHDANSLNGTSVNDTQISSFCLCPGDKIQIGNTIIIYDIL</sequence>
<dbReference type="InterPro" id="IPR000253">
    <property type="entry name" value="FHA_dom"/>
</dbReference>
<evidence type="ECO:0000313" key="2">
    <source>
        <dbReference type="EMBL" id="SNU97719.1"/>
    </source>
</evidence>
<protein>
    <submittedName>
        <fullName evidence="2">Uncharacterized conserved protein, contains FHA domain</fullName>
    </submittedName>
</protein>